<evidence type="ECO:0000313" key="2">
    <source>
        <dbReference type="EMBL" id="KAK2106602.1"/>
    </source>
</evidence>
<sequence>MWGLEALCRGLKIFRQSLKLTLTFVPAPLPTRVPGGPKLSASTDLGAHDLEGENKASLGAFQGSVRPFGSCSRGRRPNAPNLTPGTCGSTGSAVGGMGGPANPRLLRYWAARGNAAPHWSSPHSARLPHAHWSQAPDRVAAARSARRCVPTMAAPMQPIASWAPAGVPRGCRRSLRCRLRLRLPAPRRAGRHLRPVSLSAVVRACPVRFGARWLTANNGRRAAPPLPRRPRRGAARSPRVSAGEGGSFGLEARYLDDLAWPARTQAKRSEDISVRDPVALRTLAQSTDTGHWDPAGGRGKKVQGAPERESAAYG</sequence>
<feature type="region of interest" description="Disordered" evidence="1">
    <location>
        <begin position="283"/>
        <end position="314"/>
    </location>
</feature>
<keyword evidence="3" id="KW-1185">Reference proteome</keyword>
<feature type="region of interest" description="Disordered" evidence="1">
    <location>
        <begin position="69"/>
        <end position="96"/>
    </location>
</feature>
<reference evidence="2 3" key="1">
    <citation type="submission" date="2023-05" db="EMBL/GenBank/DDBJ databases">
        <title>B98-5 Cell Line De Novo Hybrid Assembly: An Optical Mapping Approach.</title>
        <authorList>
            <person name="Kananen K."/>
            <person name="Auerbach J.A."/>
            <person name="Kautto E."/>
            <person name="Blachly J.S."/>
        </authorList>
    </citation>
    <scope>NUCLEOTIDE SEQUENCE [LARGE SCALE GENOMIC DNA]</scope>
    <source>
        <strain evidence="2">B95-8</strain>
        <tissue evidence="2">Cell line</tissue>
    </source>
</reference>
<dbReference type="EMBL" id="JASSZA010000007">
    <property type="protein sequence ID" value="KAK2106602.1"/>
    <property type="molecule type" value="Genomic_DNA"/>
</dbReference>
<dbReference type="Proteomes" id="UP001266305">
    <property type="component" value="Unassembled WGS sequence"/>
</dbReference>
<proteinExistence type="predicted"/>
<organism evidence="2 3">
    <name type="scientific">Saguinus oedipus</name>
    <name type="common">Cotton-top tamarin</name>
    <name type="synonym">Oedipomidas oedipus</name>
    <dbReference type="NCBI Taxonomy" id="9490"/>
    <lineage>
        <taxon>Eukaryota</taxon>
        <taxon>Metazoa</taxon>
        <taxon>Chordata</taxon>
        <taxon>Craniata</taxon>
        <taxon>Vertebrata</taxon>
        <taxon>Euteleostomi</taxon>
        <taxon>Mammalia</taxon>
        <taxon>Eutheria</taxon>
        <taxon>Euarchontoglires</taxon>
        <taxon>Primates</taxon>
        <taxon>Haplorrhini</taxon>
        <taxon>Platyrrhini</taxon>
        <taxon>Cebidae</taxon>
        <taxon>Callitrichinae</taxon>
        <taxon>Saguinus</taxon>
    </lineage>
</organism>
<evidence type="ECO:0000256" key="1">
    <source>
        <dbReference type="SAM" id="MobiDB-lite"/>
    </source>
</evidence>
<gene>
    <name evidence="2" type="ORF">P7K49_016116</name>
</gene>
<feature type="region of interest" description="Disordered" evidence="1">
    <location>
        <begin position="218"/>
        <end position="244"/>
    </location>
</feature>
<accession>A0ABQ9VBL6</accession>
<name>A0ABQ9VBL6_SAGOE</name>
<evidence type="ECO:0000313" key="3">
    <source>
        <dbReference type="Proteomes" id="UP001266305"/>
    </source>
</evidence>
<protein>
    <submittedName>
        <fullName evidence="2">Uncharacterized protein</fullName>
    </submittedName>
</protein>
<comment type="caution">
    <text evidence="2">The sequence shown here is derived from an EMBL/GenBank/DDBJ whole genome shotgun (WGS) entry which is preliminary data.</text>
</comment>